<organism evidence="1 2">
    <name type="scientific">Melia azedarach</name>
    <name type="common">Chinaberry tree</name>
    <dbReference type="NCBI Taxonomy" id="155640"/>
    <lineage>
        <taxon>Eukaryota</taxon>
        <taxon>Viridiplantae</taxon>
        <taxon>Streptophyta</taxon>
        <taxon>Embryophyta</taxon>
        <taxon>Tracheophyta</taxon>
        <taxon>Spermatophyta</taxon>
        <taxon>Magnoliopsida</taxon>
        <taxon>eudicotyledons</taxon>
        <taxon>Gunneridae</taxon>
        <taxon>Pentapetalae</taxon>
        <taxon>rosids</taxon>
        <taxon>malvids</taxon>
        <taxon>Sapindales</taxon>
        <taxon>Meliaceae</taxon>
        <taxon>Melia</taxon>
    </lineage>
</organism>
<proteinExistence type="predicted"/>
<name>A0ACC1WTC0_MELAZ</name>
<gene>
    <name evidence="1" type="ORF">OWV82_024761</name>
</gene>
<evidence type="ECO:0000313" key="1">
    <source>
        <dbReference type="EMBL" id="KAJ4701528.1"/>
    </source>
</evidence>
<keyword evidence="2" id="KW-1185">Reference proteome</keyword>
<dbReference type="EMBL" id="CM051407">
    <property type="protein sequence ID" value="KAJ4701528.1"/>
    <property type="molecule type" value="Genomic_DNA"/>
</dbReference>
<comment type="caution">
    <text evidence="1">The sequence shown here is derived from an EMBL/GenBank/DDBJ whole genome shotgun (WGS) entry which is preliminary data.</text>
</comment>
<dbReference type="Proteomes" id="UP001164539">
    <property type="component" value="Chromosome 14"/>
</dbReference>
<reference evidence="1 2" key="1">
    <citation type="journal article" date="2023" name="Science">
        <title>Complex scaffold remodeling in plant triterpene biosynthesis.</title>
        <authorList>
            <person name="De La Pena R."/>
            <person name="Hodgson H."/>
            <person name="Liu J.C."/>
            <person name="Stephenson M.J."/>
            <person name="Martin A.C."/>
            <person name="Owen C."/>
            <person name="Harkess A."/>
            <person name="Leebens-Mack J."/>
            <person name="Jimenez L.E."/>
            <person name="Osbourn A."/>
            <person name="Sattely E.S."/>
        </authorList>
    </citation>
    <scope>NUCLEOTIDE SEQUENCE [LARGE SCALE GENOMIC DNA]</scope>
    <source>
        <strain evidence="2">cv. JPN11</strain>
        <tissue evidence="1">Leaf</tissue>
    </source>
</reference>
<protein>
    <submittedName>
        <fullName evidence="1">Symplekin like</fullName>
    </submittedName>
</protein>
<accession>A0ACC1WTC0</accession>
<sequence>MAAASRDQALSLLAAANNHGDLAVKLSSLKQVKDILSSAPTLAPELFPYLVELHTSPESLVRKALIEIIEDIGLKAMEHSSILMPVLVSFLRDGDSVVARKSIVCGTNFFCRVLEEMALQFRWHGKVERWLEELWAWMVRFKDTVFAISLEHGFVGTKLLALKFLETFILLFTSDTNDFEKFVTEGIKQTFNISWLVGGHPFLDPVMLMSEANRMLGTLMDLLQSASNLPGSVTITIVNCLAAIAKKRPLHYNTIFSALLDFNPNFETVKGCHVASVQYSLRTAFLGFLRCTYPTIMESRDRLLKALRAINAGDAADQVVRQVDKMIRNSERARENRPGRDDQPSSQMPVSGDLSRKRSIPQDNEESNNGLDAVSKRLRYGPCNHSAPSVQINDSRQDSVSVNGVSPSVPLLDRDLTPVEQMIAMIGALLAEGERGAESLELLISNIHPDLLADIVITNMKHLPKTPPPLTRLGNFPVTRQSGSLSSPVQGVSLPSQINTVQSPVLSALAQLPPSATAFSSSPSDTATVNTSATDSKRDPRRDPRRLDPRRAATPVGVPSMPTAKDAGLVQPEFDDSVSVSKPASLAVVTPVENLPAPVMTSTKSDDKTLESPLVSKIDQSNPEDGPFKYEEIVSIPEGGASSDHIISSLHAVDEDSAAIESSDVEVYGNDGSSFIESDQHSPAVSNTTTSEETIKDLPPLPLYVELTEEQQKSIRRLAVERIIESYKHLQGTDCSQTRMGLLARLIAQIDADDDIVVMMQKHVLVNYREQKGHELVLHILYYLHSLMISDTNQNSSYAAVVYEKFLLAVAKSLLDTFPASDKSFSRLLGEVPVLPDSVLKLLDGLCHSAVFDLHGKAVCDGERVTQGLGAVWSLILGRPNNRQACLDIALKCAVHSQDEIRAKAIRLVSNKLYQLSYITEIIEQYATNMILSAVDQHSSNAENAKSESTDLRAEGEIGSQETSISGSQVSESGNCEMDFVKDAESVAYSVSTVSFPEAQRLISLFFALCTKKPCLLQLIFDHYVKAPKTVKQAFHRHIPVLIRALGSSCSELLHIISDPPQGSENLLTLVLQILTQETTPSADLIATVKHLYETKLKDATILIPMLSSLSKNEVLPIFPRLIDLPLEKFQTALAHILQGSAHTGPALTPVEVLVAIHNIVPERDSLALKKITDACSACFEQRTVFTQQVLAKALNQMVDQTPLPLLFMRTVIQAIDAFPTLVDFVMEILSKLVSKQVWRMPKLWVGFLKCVSQTRPHSFPVLLKLPPPQLESALNKYANLRGPLAAYASQPSVKTSIPRSTLAILGLANESHMQQPHISSLHTSDTGSSVHGTTLT</sequence>
<evidence type="ECO:0000313" key="2">
    <source>
        <dbReference type="Proteomes" id="UP001164539"/>
    </source>
</evidence>